<dbReference type="EMBL" id="ALSF01000061">
    <property type="protein sequence ID" value="EPU39439.1"/>
    <property type="molecule type" value="Genomic_DNA"/>
</dbReference>
<proteinExistence type="predicted"/>
<evidence type="ECO:0000313" key="1">
    <source>
        <dbReference type="EMBL" id="EPU39439.1"/>
    </source>
</evidence>
<accession>A0AAD3A3L3</accession>
<dbReference type="AlphaFoldDB" id="A0AAD3A3L3"/>
<evidence type="ECO:0000313" key="2">
    <source>
        <dbReference type="Proteomes" id="UP000015176"/>
    </source>
</evidence>
<dbReference type="Proteomes" id="UP000015176">
    <property type="component" value="Unassembled WGS sequence"/>
</dbReference>
<protein>
    <submittedName>
        <fullName evidence="1">Uncharacterized protein</fullName>
    </submittedName>
</protein>
<reference evidence="1 2" key="1">
    <citation type="submission" date="2012-07" db="EMBL/GenBank/DDBJ databases">
        <authorList>
            <person name="Moroni P."/>
            <person name="Richards V.P."/>
            <person name="Durkin S.A.S."/>
            <person name="Kim M."/>
            <person name="Pavinski Bitar P.D."/>
            <person name="Stanhope M.J."/>
            <person name="Town C.D."/>
            <person name="Zadoks R.N."/>
            <person name="Venter J.C."/>
        </authorList>
    </citation>
    <scope>NUCLEOTIDE SEQUENCE [LARGE SCALE GENOMIC DNA]</scope>
    <source>
        <strain evidence="1 2">MRI Z1-216</strain>
    </source>
</reference>
<dbReference type="RefSeq" id="WP_000690177.1">
    <property type="nucleotide sequence ID" value="NZ_ALSF01000061.1"/>
</dbReference>
<organism evidence="1 2">
    <name type="scientific">Streptococcus agalactiae MRI Z1-216</name>
    <dbReference type="NCBI Taxonomy" id="1154879"/>
    <lineage>
        <taxon>Bacteria</taxon>
        <taxon>Bacillati</taxon>
        <taxon>Bacillota</taxon>
        <taxon>Bacilli</taxon>
        <taxon>Lactobacillales</taxon>
        <taxon>Streptococcaceae</taxon>
        <taxon>Streptococcus</taxon>
    </lineage>
</organism>
<sequence>MKIGRLIALGLVSLGALELYKNRKTIKDSYRNTKNETDSAKLKLERIKNDLAIISQEKEKIRLISQELNHKFQVFNKDIQPRLEEINQRMAKYQKKDE</sequence>
<gene>
    <name evidence="1" type="ORF">SAG0164_05515</name>
</gene>
<name>A0AAD3A3L3_STRAG</name>
<comment type="caution">
    <text evidence="1">The sequence shown here is derived from an EMBL/GenBank/DDBJ whole genome shotgun (WGS) entry which is preliminary data.</text>
</comment>